<dbReference type="Proteomes" id="UP000765509">
    <property type="component" value="Unassembled WGS sequence"/>
</dbReference>
<evidence type="ECO:0000313" key="2">
    <source>
        <dbReference type="EMBL" id="MBW0488966.1"/>
    </source>
</evidence>
<evidence type="ECO:0000259" key="1">
    <source>
        <dbReference type="SMART" id="SM00382"/>
    </source>
</evidence>
<dbReference type="Pfam" id="PF00004">
    <property type="entry name" value="AAA"/>
    <property type="match status" value="1"/>
</dbReference>
<dbReference type="GO" id="GO:0005524">
    <property type="term" value="F:ATP binding"/>
    <property type="evidence" value="ECO:0007669"/>
    <property type="project" value="InterPro"/>
</dbReference>
<dbReference type="InterPro" id="IPR027417">
    <property type="entry name" value="P-loop_NTPase"/>
</dbReference>
<reference evidence="2" key="1">
    <citation type="submission" date="2021-03" db="EMBL/GenBank/DDBJ databases">
        <title>Draft genome sequence of rust myrtle Austropuccinia psidii MF-1, a brazilian biotype.</title>
        <authorList>
            <person name="Quecine M.C."/>
            <person name="Pachon D.M.R."/>
            <person name="Bonatelli M.L."/>
            <person name="Correr F.H."/>
            <person name="Franceschini L.M."/>
            <person name="Leite T.F."/>
            <person name="Margarido G.R.A."/>
            <person name="Almeida C.A."/>
            <person name="Ferrarezi J.A."/>
            <person name="Labate C.A."/>
        </authorList>
    </citation>
    <scope>NUCLEOTIDE SEQUENCE</scope>
    <source>
        <strain evidence="2">MF-1</strain>
    </source>
</reference>
<feature type="domain" description="AAA+ ATPase" evidence="1">
    <location>
        <begin position="406"/>
        <end position="533"/>
    </location>
</feature>
<dbReference type="InterPro" id="IPR003959">
    <property type="entry name" value="ATPase_AAA_core"/>
</dbReference>
<dbReference type="PANTHER" id="PTHR46411:SF3">
    <property type="entry name" value="AAA+ ATPASE DOMAIN-CONTAINING PROTEIN"/>
    <property type="match status" value="1"/>
</dbReference>
<evidence type="ECO:0000313" key="3">
    <source>
        <dbReference type="Proteomes" id="UP000765509"/>
    </source>
</evidence>
<dbReference type="AlphaFoldDB" id="A0A9Q3H2L7"/>
<dbReference type="Pfam" id="PF22942">
    <property type="entry name" value="DUF7025"/>
    <property type="match status" value="1"/>
</dbReference>
<gene>
    <name evidence="2" type="ORF">O181_028681</name>
</gene>
<organism evidence="2 3">
    <name type="scientific">Austropuccinia psidii MF-1</name>
    <dbReference type="NCBI Taxonomy" id="1389203"/>
    <lineage>
        <taxon>Eukaryota</taxon>
        <taxon>Fungi</taxon>
        <taxon>Dikarya</taxon>
        <taxon>Basidiomycota</taxon>
        <taxon>Pucciniomycotina</taxon>
        <taxon>Pucciniomycetes</taxon>
        <taxon>Pucciniales</taxon>
        <taxon>Sphaerophragmiaceae</taxon>
        <taxon>Austropuccinia</taxon>
    </lineage>
</organism>
<dbReference type="InterPro" id="IPR054289">
    <property type="entry name" value="DUF7025"/>
</dbReference>
<protein>
    <recommendedName>
        <fullName evidence="1">AAA+ ATPase domain-containing protein</fullName>
    </recommendedName>
</protein>
<accession>A0A9Q3H2L7</accession>
<proteinExistence type="predicted"/>
<name>A0A9Q3H2L7_9BASI</name>
<dbReference type="SUPFAM" id="SSF52540">
    <property type="entry name" value="P-loop containing nucleoside triphosphate hydrolases"/>
    <property type="match status" value="1"/>
</dbReference>
<sequence length="636" mass="72595">MQPSIQPSEPSMMIKGSYNVIEEVWSDLHYGWNPKPTTDILSDGCGSNDYLFTIHIRQGPRDKLCDTMVTFYSIYLIEPLQTFLSDCPEVFQRHPQLVANQVFFIIESMRELYQNFNSQDYKTEDDLKQLLAFETLLGWFDETYFDIKQEFGRLVEKNQISFKLLWLLFRVGDKVATIHPSSDQPLGALIESVEYTFDNGKMNFYLRTKYFIYDGLNWQLKDLNRMIPTFSGVRNIKSLQIFPLSADLEDILIQRGSLALEYSGIRYLNYGGPLVITLGGGCNLRIVKERAEGRCMIDVQNFRRMVPYNNEFGFSLCDPDEGKVNDSTEIQPEDIWRLSPTLHGFSFVTKRWGELLVERLSSIDFDHHAFDHLILPSRKKELIRGLVESSQGQASYVKDVISQKGGGLVFCLYGAAGCGKTLTAEAVAEVLKRPLYNIGSGELGTNAALVETNLRDALDIAAVWNAVVLIDEADVYMQERGLHDLERNALVSVFLKLLDYHKGILFLTTNRLETVDPAFASRFSIALKFPPMDIATREEIWSNFFRRSGIMMVSSYDVKQVKEKDAASGIITLPELEYLSKIPFNGRMIRNLVRTAQGLAWSRQERLAFKHFEEVIDVSTMFITEFKLASTDTISS</sequence>
<dbReference type="PANTHER" id="PTHR46411">
    <property type="entry name" value="FAMILY ATPASE, PUTATIVE-RELATED"/>
    <property type="match status" value="1"/>
</dbReference>
<dbReference type="InterPro" id="IPR003593">
    <property type="entry name" value="AAA+_ATPase"/>
</dbReference>
<comment type="caution">
    <text evidence="2">The sequence shown here is derived from an EMBL/GenBank/DDBJ whole genome shotgun (WGS) entry which is preliminary data.</text>
</comment>
<keyword evidence="3" id="KW-1185">Reference proteome</keyword>
<dbReference type="GO" id="GO:0016887">
    <property type="term" value="F:ATP hydrolysis activity"/>
    <property type="evidence" value="ECO:0007669"/>
    <property type="project" value="InterPro"/>
</dbReference>
<dbReference type="OrthoDB" id="10042665at2759"/>
<dbReference type="EMBL" id="AVOT02009868">
    <property type="protein sequence ID" value="MBW0488966.1"/>
    <property type="molecule type" value="Genomic_DNA"/>
</dbReference>
<dbReference type="Gene3D" id="3.40.50.300">
    <property type="entry name" value="P-loop containing nucleotide triphosphate hydrolases"/>
    <property type="match status" value="1"/>
</dbReference>
<dbReference type="SMART" id="SM00382">
    <property type="entry name" value="AAA"/>
    <property type="match status" value="1"/>
</dbReference>
<dbReference type="CDD" id="cd19481">
    <property type="entry name" value="RecA-like_protease"/>
    <property type="match status" value="1"/>
</dbReference>